<evidence type="ECO:0000313" key="2">
    <source>
        <dbReference type="Proteomes" id="UP000186074"/>
    </source>
</evidence>
<dbReference type="InterPro" id="IPR011990">
    <property type="entry name" value="TPR-like_helical_dom_sf"/>
</dbReference>
<dbReference type="Proteomes" id="UP000186074">
    <property type="component" value="Chromosome"/>
</dbReference>
<dbReference type="KEGG" id="alp:LPB137_09330"/>
<reference evidence="1 2" key="1">
    <citation type="submission" date="2017-01" db="EMBL/GenBank/DDBJ databases">
        <title>Genome sequencing of Arcobacter sp. LPB0137.</title>
        <authorList>
            <person name="Lee G.-W."/>
            <person name="Yi H."/>
        </authorList>
    </citation>
    <scope>NUCLEOTIDE SEQUENCE [LARGE SCALE GENOMIC DNA]</scope>
    <source>
        <strain evidence="1 2">LPB0137</strain>
    </source>
</reference>
<gene>
    <name evidence="1" type="ORF">LPB137_09330</name>
</gene>
<dbReference type="EMBL" id="CP019070">
    <property type="protein sequence ID" value="APW66042.1"/>
    <property type="molecule type" value="Genomic_DNA"/>
</dbReference>
<dbReference type="Gene3D" id="1.25.40.10">
    <property type="entry name" value="Tetratricopeptide repeat domain"/>
    <property type="match status" value="1"/>
</dbReference>
<organism evidence="1 2">
    <name type="scientific">Poseidonibacter parvus</name>
    <dbReference type="NCBI Taxonomy" id="1850254"/>
    <lineage>
        <taxon>Bacteria</taxon>
        <taxon>Pseudomonadati</taxon>
        <taxon>Campylobacterota</taxon>
        <taxon>Epsilonproteobacteria</taxon>
        <taxon>Campylobacterales</taxon>
        <taxon>Arcobacteraceae</taxon>
        <taxon>Poseidonibacter</taxon>
    </lineage>
</organism>
<dbReference type="RefSeq" id="WP_076087352.1">
    <property type="nucleotide sequence ID" value="NZ_CP019070.1"/>
</dbReference>
<dbReference type="AlphaFoldDB" id="A0A1P8KN93"/>
<keyword evidence="2" id="KW-1185">Reference proteome</keyword>
<dbReference type="OrthoDB" id="5343316at2"/>
<name>A0A1P8KN93_9BACT</name>
<accession>A0A1P8KN93</accession>
<evidence type="ECO:0000313" key="1">
    <source>
        <dbReference type="EMBL" id="APW66042.1"/>
    </source>
</evidence>
<sequence>MKLFLIILLLPITTIWANTYTLHIASTKYKDVAKSYIEEVNDLLKIEHLVVRIHKNKHYSLIVNQIKDRNEAIKIQEKLKNTSYKDTYIKKDTADLKYQIIYYTKMTKNSGVVIKEDEKDFLLDVESSNEYITASTMYNIGNYKRSYELFNNLFYKHNYNVNINYFLAQSAIKIGKLDEASIALERVLIENPKFNKARYDYARLLTKLKLNEEAKKEFNILLKENITDETKKDIEKYLKFLNKKKKYTSNSATIIVGMGHNTNIKNSILVEDYKIDGLDLGEDPIKDNFHNEILSLSFNKILEENKAVKITNNFLAYNKSFFNEKNENTSVIAYKPNISYIHNQNLYSLDLNATRVIKKENKDINVFSISPSISNNKFKTSIEYQKLLYAYEYNDDGDNNKDNNFEKFLFYFKYKLSNNLNISTNISKITRLRKQRLDIDKITKSLSLYYSYDFFQKNMIYLGYKFEKNNFKYLSGFPFNNKRKDTSHNIMFNYLYSINDYDRINLLASYTNNSSNQDSSEYDQTEVTINYIKKIHW</sequence>
<protein>
    <submittedName>
        <fullName evidence="1">Uncharacterized protein</fullName>
    </submittedName>
</protein>
<proteinExistence type="predicted"/>
<dbReference type="SUPFAM" id="SSF48452">
    <property type="entry name" value="TPR-like"/>
    <property type="match status" value="1"/>
</dbReference>
<dbReference type="STRING" id="1850254.LPB137_09330"/>